<organism evidence="2 3">
    <name type="scientific">Kribbella jejuensis</name>
    <dbReference type="NCBI Taxonomy" id="236068"/>
    <lineage>
        <taxon>Bacteria</taxon>
        <taxon>Bacillati</taxon>
        <taxon>Actinomycetota</taxon>
        <taxon>Actinomycetes</taxon>
        <taxon>Propionibacteriales</taxon>
        <taxon>Kribbellaceae</taxon>
        <taxon>Kribbella</taxon>
    </lineage>
</organism>
<dbReference type="AlphaFoldDB" id="A0A542ELY5"/>
<sequence>MAIPPSPVLRAAVRWLERLPTSSLPRCRAIFTSAREFSDITPTQYDAAYAWLQTNGLLDDLQTHTPVPQRVFSTAVTGSGAPWFEDADLLIRSPSELPEDALRAADALSLSPAEAFANLASTWGKFDSALRESIGAAGELAFVKLLTSAVAAPVEHVAAVSDGYGYDVAVHSRPLPVHIELKTTTRLSRLTVHLSRNEYETMRRDSAWHLVAVRLNPNLDITALATIPKEWISQHVPCDRGTSGRWESCRLEIPPGIPEPGLATLGPNLLADAPGLMCGSVPWQG</sequence>
<comment type="caution">
    <text evidence="2">The sequence shown here is derived from an EMBL/GenBank/DDBJ whole genome shotgun (WGS) entry which is preliminary data.</text>
</comment>
<dbReference type="EMBL" id="VFMM01000001">
    <property type="protein sequence ID" value="TQJ16357.1"/>
    <property type="molecule type" value="Genomic_DNA"/>
</dbReference>
<dbReference type="InterPro" id="IPR024975">
    <property type="entry name" value="NOV_C"/>
</dbReference>
<feature type="domain" description="Protein NO VEIN C-terminal" evidence="1">
    <location>
        <begin position="141"/>
        <end position="213"/>
    </location>
</feature>
<dbReference type="Pfam" id="PF13020">
    <property type="entry name" value="NOV_C"/>
    <property type="match status" value="1"/>
</dbReference>
<reference evidence="2 3" key="1">
    <citation type="submission" date="2019-06" db="EMBL/GenBank/DDBJ databases">
        <title>Sequencing the genomes of 1000 actinobacteria strains.</title>
        <authorList>
            <person name="Klenk H.-P."/>
        </authorList>
    </citation>
    <scope>NUCLEOTIDE SEQUENCE [LARGE SCALE GENOMIC DNA]</scope>
    <source>
        <strain evidence="2 3">DSM 17305</strain>
    </source>
</reference>
<gene>
    <name evidence="2" type="ORF">FB475_0451</name>
</gene>
<protein>
    <submittedName>
        <fullName evidence="2">Uncharacterized protein DUF3883</fullName>
    </submittedName>
</protein>
<keyword evidence="3" id="KW-1185">Reference proteome</keyword>
<dbReference type="Proteomes" id="UP000316298">
    <property type="component" value="Unassembled WGS sequence"/>
</dbReference>
<dbReference type="RefSeq" id="WP_420359198.1">
    <property type="nucleotide sequence ID" value="NZ_BAAAKA010000047.1"/>
</dbReference>
<evidence type="ECO:0000313" key="3">
    <source>
        <dbReference type="Proteomes" id="UP000316298"/>
    </source>
</evidence>
<accession>A0A542ELY5</accession>
<evidence type="ECO:0000259" key="1">
    <source>
        <dbReference type="Pfam" id="PF13020"/>
    </source>
</evidence>
<proteinExistence type="predicted"/>
<name>A0A542ELY5_9ACTN</name>
<evidence type="ECO:0000313" key="2">
    <source>
        <dbReference type="EMBL" id="TQJ16357.1"/>
    </source>
</evidence>